<comment type="caution">
    <text evidence="4">The sequence shown here is derived from an EMBL/GenBank/DDBJ whole genome shotgun (WGS) entry which is preliminary data.</text>
</comment>
<dbReference type="Proteomes" id="UP000287168">
    <property type="component" value="Unassembled WGS sequence"/>
</dbReference>
<protein>
    <recommendedName>
        <fullName evidence="2">Protein-L-isoaspartate O-methyltransferase</fullName>
    </recommendedName>
    <alternativeName>
        <fullName evidence="3">Protein L-isoaspartyl methyltransferase</fullName>
    </alternativeName>
</protein>
<dbReference type="OrthoDB" id="9798496at2"/>
<evidence type="ECO:0000313" key="5">
    <source>
        <dbReference type="Proteomes" id="UP000287168"/>
    </source>
</evidence>
<evidence type="ECO:0000256" key="1">
    <source>
        <dbReference type="ARBA" id="ARBA00005369"/>
    </source>
</evidence>
<dbReference type="InterPro" id="IPR000682">
    <property type="entry name" value="PCMT"/>
</dbReference>
<dbReference type="GO" id="GO:0005737">
    <property type="term" value="C:cytoplasm"/>
    <property type="evidence" value="ECO:0007669"/>
    <property type="project" value="TreeGrafter"/>
</dbReference>
<reference evidence="4 5" key="1">
    <citation type="journal article" date="2015" name="Int. J. Syst. Evol. Microbiol.">
        <title>Gemmobacter intermedius sp. nov., isolated from a white stork (Ciconia ciconia).</title>
        <authorList>
            <person name="Kampfer P."/>
            <person name="Jerzak L."/>
            <person name="Wilharm G."/>
            <person name="Golke J."/>
            <person name="Busse H.J."/>
            <person name="Glaeser S.P."/>
        </authorList>
    </citation>
    <scope>NUCLEOTIDE SEQUENCE [LARGE SCALE GENOMIC DNA]</scope>
    <source>
        <strain evidence="4 5">119/4</strain>
    </source>
</reference>
<dbReference type="RefSeq" id="WP_128487945.1">
    <property type="nucleotide sequence ID" value="NZ_JBHLXB010000017.1"/>
</dbReference>
<evidence type="ECO:0000256" key="3">
    <source>
        <dbReference type="ARBA" id="ARBA00030757"/>
    </source>
</evidence>
<dbReference type="GO" id="GO:0032259">
    <property type="term" value="P:methylation"/>
    <property type="evidence" value="ECO:0007669"/>
    <property type="project" value="UniProtKB-KW"/>
</dbReference>
<sequence length="215" mass="22582">MSDFAARRVMMVDNQVRPSDVTKYPVIAAMLDVPRESFVPDHLIEAAYMGENLVVAPGRVLLEPRTFAKLLDAVNIQKDELVLDVGSALGYSAAVIGRMAQAVVALEEDETMAAVAAQRLAAVDNVAPVTGALSAGVMAQAPFDVILIEGGVQEIPAALLAQLKEGGRIGALFMEAAVGVVRVGVKAGDAIAWRDAFNAAAPVLADFARKPEFAL</sequence>
<dbReference type="PANTHER" id="PTHR11579">
    <property type="entry name" value="PROTEIN-L-ISOASPARTATE O-METHYLTRANSFERASE"/>
    <property type="match status" value="1"/>
</dbReference>
<dbReference type="GO" id="GO:0004719">
    <property type="term" value="F:protein-L-isoaspartate (D-aspartate) O-methyltransferase activity"/>
    <property type="evidence" value="ECO:0007669"/>
    <property type="project" value="InterPro"/>
</dbReference>
<dbReference type="AlphaFoldDB" id="A0A3S3YDL2"/>
<name>A0A3S3YDL2_9RHOB</name>
<evidence type="ECO:0000313" key="4">
    <source>
        <dbReference type="EMBL" id="RWY41663.1"/>
    </source>
</evidence>
<accession>A0A3S3YDL2</accession>
<organism evidence="4 5">
    <name type="scientific">Falsigemmobacter intermedius</name>
    <dbReference type="NCBI Taxonomy" id="1553448"/>
    <lineage>
        <taxon>Bacteria</taxon>
        <taxon>Pseudomonadati</taxon>
        <taxon>Pseudomonadota</taxon>
        <taxon>Alphaproteobacteria</taxon>
        <taxon>Rhodobacterales</taxon>
        <taxon>Paracoccaceae</taxon>
        <taxon>Falsigemmobacter</taxon>
    </lineage>
</organism>
<dbReference type="InterPro" id="IPR029063">
    <property type="entry name" value="SAM-dependent_MTases_sf"/>
</dbReference>
<keyword evidence="5" id="KW-1185">Reference proteome</keyword>
<proteinExistence type="inferred from homology"/>
<gene>
    <name evidence="4" type="ORF">EP867_07965</name>
</gene>
<dbReference type="PANTHER" id="PTHR11579:SF18">
    <property type="entry name" value="PROTEIN-L-ISOASPARTATE O-METHYLTRANSFERASE"/>
    <property type="match status" value="1"/>
</dbReference>
<comment type="similarity">
    <text evidence="1">Belongs to the methyltransferase superfamily. L-isoaspartyl/D-aspartyl protein methyltransferase family.</text>
</comment>
<dbReference type="Gene3D" id="3.40.50.150">
    <property type="entry name" value="Vaccinia Virus protein VP39"/>
    <property type="match status" value="1"/>
</dbReference>
<evidence type="ECO:0000256" key="2">
    <source>
        <dbReference type="ARBA" id="ARBA00013346"/>
    </source>
</evidence>
<dbReference type="Pfam" id="PF01135">
    <property type="entry name" value="PCMT"/>
    <property type="match status" value="1"/>
</dbReference>
<dbReference type="SUPFAM" id="SSF53335">
    <property type="entry name" value="S-adenosyl-L-methionine-dependent methyltransferases"/>
    <property type="match status" value="1"/>
</dbReference>
<keyword evidence="4" id="KW-0808">Transferase</keyword>
<dbReference type="EMBL" id="SBLC01000009">
    <property type="protein sequence ID" value="RWY41663.1"/>
    <property type="molecule type" value="Genomic_DNA"/>
</dbReference>
<keyword evidence="4" id="KW-0489">Methyltransferase</keyword>